<feature type="chain" id="PRO_5013567598" description="Exosortase system-associated protein, TIGR04073 family" evidence="1">
    <location>
        <begin position="22"/>
        <end position="120"/>
    </location>
</feature>
<keyword evidence="1" id="KW-0732">Signal</keyword>
<sequence>MKKAGVLVLALLMMVPPLVFAESSEDASVMTGSKSGVCFQCPAEKLGRGMSNIVYSTLETPYRIGREMEVANPIAGFTSGLVKGVFWTVGRAVVGVIEVGTFLIPTRPLMHEFDAGWWTA</sequence>
<dbReference type="InterPro" id="IPR023824">
    <property type="entry name" value="CHP04073_exosortase-affil"/>
</dbReference>
<feature type="signal peptide" evidence="1">
    <location>
        <begin position="1"/>
        <end position="21"/>
    </location>
</feature>
<evidence type="ECO:0000256" key="1">
    <source>
        <dbReference type="SAM" id="SignalP"/>
    </source>
</evidence>
<proteinExistence type="predicted"/>
<name>A0A2H0LMM6_9BACT</name>
<dbReference type="EMBL" id="PCVY01000064">
    <property type="protein sequence ID" value="PIQ85611.1"/>
    <property type="molecule type" value="Genomic_DNA"/>
</dbReference>
<evidence type="ECO:0008006" key="4">
    <source>
        <dbReference type="Google" id="ProtNLM"/>
    </source>
</evidence>
<evidence type="ECO:0000313" key="3">
    <source>
        <dbReference type="Proteomes" id="UP000230859"/>
    </source>
</evidence>
<dbReference type="AlphaFoldDB" id="A0A2H0LMM6"/>
<gene>
    <name evidence="2" type="ORF">COV74_07890</name>
</gene>
<dbReference type="Proteomes" id="UP000230859">
    <property type="component" value="Unassembled WGS sequence"/>
</dbReference>
<organism evidence="2 3">
    <name type="scientific">Candidatus Abzuiibacterium crystallinum</name>
    <dbReference type="NCBI Taxonomy" id="1974748"/>
    <lineage>
        <taxon>Bacteria</taxon>
        <taxon>Pseudomonadati</taxon>
        <taxon>Candidatus Omnitrophota</taxon>
        <taxon>Candidatus Abzuiibacterium</taxon>
    </lineage>
</organism>
<comment type="caution">
    <text evidence="2">The sequence shown here is derived from an EMBL/GenBank/DDBJ whole genome shotgun (WGS) entry which is preliminary data.</text>
</comment>
<dbReference type="NCBIfam" id="TIGR04073">
    <property type="entry name" value="exo_TIGR04073"/>
    <property type="match status" value="1"/>
</dbReference>
<accession>A0A2H0LMM6</accession>
<reference evidence="2 3" key="1">
    <citation type="submission" date="2017-09" db="EMBL/GenBank/DDBJ databases">
        <title>Depth-based differentiation of microbial function through sediment-hosted aquifers and enrichment of novel symbionts in the deep terrestrial subsurface.</title>
        <authorList>
            <person name="Probst A.J."/>
            <person name="Ladd B."/>
            <person name="Jarett J.K."/>
            <person name="Geller-Mcgrath D.E."/>
            <person name="Sieber C.M."/>
            <person name="Emerson J.B."/>
            <person name="Anantharaman K."/>
            <person name="Thomas B.C."/>
            <person name="Malmstrom R."/>
            <person name="Stieglmeier M."/>
            <person name="Klingl A."/>
            <person name="Woyke T."/>
            <person name="Ryan C.M."/>
            <person name="Banfield J.F."/>
        </authorList>
    </citation>
    <scope>NUCLEOTIDE SEQUENCE [LARGE SCALE GENOMIC DNA]</scope>
    <source>
        <strain evidence="2">CG11_big_fil_rev_8_21_14_0_20_45_26</strain>
    </source>
</reference>
<evidence type="ECO:0000313" key="2">
    <source>
        <dbReference type="EMBL" id="PIQ85611.1"/>
    </source>
</evidence>
<protein>
    <recommendedName>
        <fullName evidence="4">Exosortase system-associated protein, TIGR04073 family</fullName>
    </recommendedName>
</protein>